<protein>
    <submittedName>
        <fullName evidence="1">Uncharacterized protein</fullName>
    </submittedName>
</protein>
<dbReference type="Proteomes" id="UP001046870">
    <property type="component" value="Chromosome 13"/>
</dbReference>
<evidence type="ECO:0000313" key="2">
    <source>
        <dbReference type="Proteomes" id="UP001046870"/>
    </source>
</evidence>
<gene>
    <name evidence="1" type="ORF">MATL_G00157370</name>
</gene>
<dbReference type="AlphaFoldDB" id="A0A9D3PQ04"/>
<organism evidence="1 2">
    <name type="scientific">Megalops atlanticus</name>
    <name type="common">Tarpon</name>
    <name type="synonym">Clupea gigantea</name>
    <dbReference type="NCBI Taxonomy" id="7932"/>
    <lineage>
        <taxon>Eukaryota</taxon>
        <taxon>Metazoa</taxon>
        <taxon>Chordata</taxon>
        <taxon>Craniata</taxon>
        <taxon>Vertebrata</taxon>
        <taxon>Euteleostomi</taxon>
        <taxon>Actinopterygii</taxon>
        <taxon>Neopterygii</taxon>
        <taxon>Teleostei</taxon>
        <taxon>Elopiformes</taxon>
        <taxon>Megalopidae</taxon>
        <taxon>Megalops</taxon>
    </lineage>
</organism>
<dbReference type="EMBL" id="JAFDVH010000013">
    <property type="protein sequence ID" value="KAG7465793.1"/>
    <property type="molecule type" value="Genomic_DNA"/>
</dbReference>
<reference evidence="1" key="1">
    <citation type="submission" date="2021-01" db="EMBL/GenBank/DDBJ databases">
        <authorList>
            <person name="Zahm M."/>
            <person name="Roques C."/>
            <person name="Cabau C."/>
            <person name="Klopp C."/>
            <person name="Donnadieu C."/>
            <person name="Jouanno E."/>
            <person name="Lampietro C."/>
            <person name="Louis A."/>
            <person name="Herpin A."/>
            <person name="Echchiki A."/>
            <person name="Berthelot C."/>
            <person name="Parey E."/>
            <person name="Roest-Crollius H."/>
            <person name="Braasch I."/>
            <person name="Postlethwait J."/>
            <person name="Bobe J."/>
            <person name="Montfort J."/>
            <person name="Bouchez O."/>
            <person name="Begum T."/>
            <person name="Mejri S."/>
            <person name="Adams A."/>
            <person name="Chen W.-J."/>
            <person name="Guiguen Y."/>
        </authorList>
    </citation>
    <scope>NUCLEOTIDE SEQUENCE</scope>
    <source>
        <strain evidence="1">YG-15Mar2019-1</strain>
        <tissue evidence="1">Brain</tissue>
    </source>
</reference>
<sequence length="68" mass="8045">MHFARVSQKARRRHIIATTSWTSDCHSSQRKDWDQEAGWMQEGDVPYSLTDRWSQKQQSGWDTTMTSQ</sequence>
<keyword evidence="2" id="KW-1185">Reference proteome</keyword>
<name>A0A9D3PQ04_MEGAT</name>
<comment type="caution">
    <text evidence="1">The sequence shown here is derived from an EMBL/GenBank/DDBJ whole genome shotgun (WGS) entry which is preliminary data.</text>
</comment>
<proteinExistence type="predicted"/>
<accession>A0A9D3PQ04</accession>
<evidence type="ECO:0000313" key="1">
    <source>
        <dbReference type="EMBL" id="KAG7465793.1"/>
    </source>
</evidence>